<feature type="transmembrane region" description="Helical" evidence="7">
    <location>
        <begin position="97"/>
        <end position="116"/>
    </location>
</feature>
<dbReference type="GO" id="GO:0046872">
    <property type="term" value="F:metal ion binding"/>
    <property type="evidence" value="ECO:0007669"/>
    <property type="project" value="UniProtKB-KW"/>
</dbReference>
<keyword evidence="6" id="KW-0479">Metal-binding</keyword>
<organism evidence="8 9">
    <name type="scientific">Pedobacter nyackensis</name>
    <dbReference type="NCBI Taxonomy" id="475255"/>
    <lineage>
        <taxon>Bacteria</taxon>
        <taxon>Pseudomonadati</taxon>
        <taxon>Bacteroidota</taxon>
        <taxon>Sphingobacteriia</taxon>
        <taxon>Sphingobacteriales</taxon>
        <taxon>Sphingobacteriaceae</taxon>
        <taxon>Pedobacter</taxon>
    </lineage>
</organism>
<keyword evidence="2 8" id="KW-0808">Transferase</keyword>
<feature type="transmembrane region" description="Helical" evidence="7">
    <location>
        <begin position="69"/>
        <end position="85"/>
    </location>
</feature>
<evidence type="ECO:0000256" key="5">
    <source>
        <dbReference type="ARBA" id="ARBA00023136"/>
    </source>
</evidence>
<feature type="transmembrane region" description="Helical" evidence="7">
    <location>
        <begin position="122"/>
        <end position="144"/>
    </location>
</feature>
<dbReference type="EMBL" id="FWYB01000003">
    <property type="protein sequence ID" value="SMC79513.1"/>
    <property type="molecule type" value="Genomic_DNA"/>
</dbReference>
<accession>A0A1W2C2V2</accession>
<sequence>MTTPVQEQYLLYYAIIGISSIFITWLSIPCSIEVSQIKIQPISIPRREGVAIFIPTPLLLWSFNSPMLLDNYLLTACVILFAIGVNDDLPCIYDIKLFITCIASLILITPGNIRLYKLQDAFGFYELPFLPSVTLSVLIIMFLINAFNRIDRINSLAATTGIMVSSSFSALFIHLHQYELAAVSIVLVGAISDFIKSKLAQPEYAWVFASQAILCSR</sequence>
<feature type="transmembrane region" description="Helical" evidence="7">
    <location>
        <begin position="156"/>
        <end position="174"/>
    </location>
</feature>
<dbReference type="AlphaFoldDB" id="A0A1W2C2V2"/>
<evidence type="ECO:0000256" key="6">
    <source>
        <dbReference type="PIRSR" id="PIRSR600715-1"/>
    </source>
</evidence>
<keyword evidence="6" id="KW-0460">Magnesium</keyword>
<feature type="transmembrane region" description="Helical" evidence="7">
    <location>
        <begin position="12"/>
        <end position="32"/>
    </location>
</feature>
<keyword evidence="9" id="KW-1185">Reference proteome</keyword>
<evidence type="ECO:0000256" key="4">
    <source>
        <dbReference type="ARBA" id="ARBA00022989"/>
    </source>
</evidence>
<comment type="subcellular location">
    <subcellularLocation>
        <location evidence="1">Membrane</location>
        <topology evidence="1">Multi-pass membrane protein</topology>
    </subcellularLocation>
</comment>
<evidence type="ECO:0000256" key="1">
    <source>
        <dbReference type="ARBA" id="ARBA00004141"/>
    </source>
</evidence>
<dbReference type="Proteomes" id="UP000192678">
    <property type="component" value="Unassembled WGS sequence"/>
</dbReference>
<dbReference type="Pfam" id="PF00953">
    <property type="entry name" value="Glycos_transf_4"/>
    <property type="match status" value="1"/>
</dbReference>
<evidence type="ECO:0000313" key="9">
    <source>
        <dbReference type="Proteomes" id="UP000192678"/>
    </source>
</evidence>
<feature type="binding site" evidence="6">
    <location>
        <position position="148"/>
    </location>
    <ligand>
        <name>Mg(2+)</name>
        <dbReference type="ChEBI" id="CHEBI:18420"/>
    </ligand>
</feature>
<keyword evidence="4 7" id="KW-1133">Transmembrane helix</keyword>
<dbReference type="STRING" id="475255.SAMN04488101_10385"/>
<protein>
    <submittedName>
        <fullName evidence="8">Glycosyl transferase family 4</fullName>
    </submittedName>
</protein>
<comment type="cofactor">
    <cofactor evidence="6">
        <name>Mg(2+)</name>
        <dbReference type="ChEBI" id="CHEBI:18420"/>
    </cofactor>
</comment>
<evidence type="ECO:0000313" key="8">
    <source>
        <dbReference type="EMBL" id="SMC79513.1"/>
    </source>
</evidence>
<evidence type="ECO:0000256" key="3">
    <source>
        <dbReference type="ARBA" id="ARBA00022692"/>
    </source>
</evidence>
<dbReference type="InterPro" id="IPR000715">
    <property type="entry name" value="Glycosyl_transferase_4"/>
</dbReference>
<keyword evidence="5 7" id="KW-0472">Membrane</keyword>
<reference evidence="8 9" key="1">
    <citation type="submission" date="2017-04" db="EMBL/GenBank/DDBJ databases">
        <authorList>
            <person name="Afonso C.L."/>
            <person name="Miller P.J."/>
            <person name="Scott M.A."/>
            <person name="Spackman E."/>
            <person name="Goraichik I."/>
            <person name="Dimitrov K.M."/>
            <person name="Suarez D.L."/>
            <person name="Swayne D.E."/>
        </authorList>
    </citation>
    <scope>NUCLEOTIDE SEQUENCE [LARGE SCALE GENOMIC DNA]</scope>
    <source>
        <strain evidence="8 9">DSM 19625</strain>
    </source>
</reference>
<keyword evidence="3 7" id="KW-0812">Transmembrane</keyword>
<evidence type="ECO:0000256" key="7">
    <source>
        <dbReference type="SAM" id="Phobius"/>
    </source>
</evidence>
<name>A0A1W2C2V2_9SPHI</name>
<dbReference type="GO" id="GO:0016780">
    <property type="term" value="F:phosphotransferase activity, for other substituted phosphate groups"/>
    <property type="evidence" value="ECO:0007669"/>
    <property type="project" value="InterPro"/>
</dbReference>
<evidence type="ECO:0000256" key="2">
    <source>
        <dbReference type="ARBA" id="ARBA00022679"/>
    </source>
</evidence>
<gene>
    <name evidence="8" type="ORF">SAMN04488101_10385</name>
</gene>
<proteinExistence type="predicted"/>
<dbReference type="GO" id="GO:0016020">
    <property type="term" value="C:membrane"/>
    <property type="evidence" value="ECO:0007669"/>
    <property type="project" value="UniProtKB-SubCell"/>
</dbReference>